<dbReference type="PANTHER" id="PTHR21163">
    <property type="entry name" value="PROTEIN G12"/>
    <property type="match status" value="1"/>
</dbReference>
<reference evidence="2" key="1">
    <citation type="journal article" date="2018" name="Toxins">
        <title>Buzz kill: function and proteomic composition of venom from the giant assassin fly Dolopus genitalis (Diptera: Asilidae).</title>
        <authorList>
            <person name="Walker A.A."/>
            <person name="Dobson J."/>
            <person name="Jin J."/>
            <person name="Robinson S.D."/>
            <person name="Herzig V."/>
            <person name="Vetter I."/>
            <person name="King G.F."/>
            <person name="Fry B.G."/>
        </authorList>
    </citation>
    <scope>NUCLEOTIDE SEQUENCE</scope>
    <source>
        <strain evidence="2">Dg97</strain>
        <tissue evidence="2">Venom/thoracic glands</tissue>
    </source>
</reference>
<evidence type="ECO:0000256" key="1">
    <source>
        <dbReference type="SAM" id="SignalP"/>
    </source>
</evidence>
<protein>
    <submittedName>
        <fullName evidence="2">Venom polypeptide</fullName>
    </submittedName>
</protein>
<dbReference type="InterPro" id="IPR010629">
    <property type="entry name" value="Ins_allergen"/>
</dbReference>
<proteinExistence type="evidence at transcript level"/>
<organism evidence="2">
    <name type="scientific">Dolopus genitalis</name>
    <name type="common">Giant Australian assassin fly</name>
    <name type="synonym">Asilus genitalis</name>
    <dbReference type="NCBI Taxonomy" id="2488630"/>
    <lineage>
        <taxon>Eukaryota</taxon>
        <taxon>Metazoa</taxon>
        <taxon>Ecdysozoa</taxon>
        <taxon>Arthropoda</taxon>
        <taxon>Hexapoda</taxon>
        <taxon>Insecta</taxon>
        <taxon>Pterygota</taxon>
        <taxon>Neoptera</taxon>
        <taxon>Endopterygota</taxon>
        <taxon>Diptera</taxon>
        <taxon>Brachycera</taxon>
        <taxon>Muscomorpha</taxon>
        <taxon>Asiloidea</taxon>
        <taxon>Asilidae</taxon>
        <taxon>Asilinae</taxon>
        <taxon>Dolopus</taxon>
    </lineage>
</organism>
<feature type="chain" id="PRO_5018057817" evidence="1">
    <location>
        <begin position="18"/>
        <end position="214"/>
    </location>
</feature>
<dbReference type="AlphaFoldDB" id="A0A3G5BIK8"/>
<feature type="signal peptide" evidence="1">
    <location>
        <begin position="1"/>
        <end position="17"/>
    </location>
</feature>
<sequence length="214" mass="24636">MKLKMFVLFSVFGSFYADSSDLDILKKDLLEFEPLLPKTSIALLFMTHLLFDKDFRRARNFIGSSGSIGHAMRILRTDSFKDLADELKGNGIDILDIIKALMEKPIFPLSLENFEEAEIDIQLFTTNEFIDEVIAALPREKIAKLMQHKINTSPTFMKYFNAAKNPSVNNRIEAILSDSKLKKTFETFMLNDIDVRYIYSRLKFIISWAAPSIF</sequence>
<keyword evidence="1" id="KW-0732">Signal</keyword>
<dbReference type="Pfam" id="PF06757">
    <property type="entry name" value="Ins_allergen_rp"/>
    <property type="match status" value="1"/>
</dbReference>
<dbReference type="EMBL" id="MK075215">
    <property type="protein sequence ID" value="AYV99618.1"/>
    <property type="molecule type" value="mRNA"/>
</dbReference>
<name>A0A3G5BIK8_DOLGE</name>
<dbReference type="PANTHER" id="PTHR21163:SF0">
    <property type="entry name" value="GH08205P-RELATED"/>
    <property type="match status" value="1"/>
</dbReference>
<accession>A0A3G5BIK8</accession>
<evidence type="ECO:0000313" key="2">
    <source>
        <dbReference type="EMBL" id="AYV99618.1"/>
    </source>
</evidence>